<gene>
    <name evidence="1" type="ORF">C0Z20_22985</name>
</gene>
<accession>A0A2N7WZ86</accession>
<keyword evidence="2" id="KW-1185">Reference proteome</keyword>
<evidence type="ECO:0000313" key="1">
    <source>
        <dbReference type="EMBL" id="PMS34555.1"/>
    </source>
</evidence>
<evidence type="ECO:0008006" key="3">
    <source>
        <dbReference type="Google" id="ProtNLM"/>
    </source>
</evidence>
<dbReference type="AlphaFoldDB" id="A0A2N7WZ86"/>
<dbReference type="Proteomes" id="UP000235777">
    <property type="component" value="Unassembled WGS sequence"/>
</dbReference>
<organism evidence="1 2">
    <name type="scientific">Trinickia symbiotica</name>
    <dbReference type="NCBI Taxonomy" id="863227"/>
    <lineage>
        <taxon>Bacteria</taxon>
        <taxon>Pseudomonadati</taxon>
        <taxon>Pseudomonadota</taxon>
        <taxon>Betaproteobacteria</taxon>
        <taxon>Burkholderiales</taxon>
        <taxon>Burkholderiaceae</taxon>
        <taxon>Trinickia</taxon>
    </lineage>
</organism>
<dbReference type="EMBL" id="PNYC01000016">
    <property type="protein sequence ID" value="PMS34555.1"/>
    <property type="molecule type" value="Genomic_DNA"/>
</dbReference>
<comment type="caution">
    <text evidence="1">The sequence shown here is derived from an EMBL/GenBank/DDBJ whole genome shotgun (WGS) entry which is preliminary data.</text>
</comment>
<reference evidence="1 2" key="1">
    <citation type="submission" date="2018-01" db="EMBL/GenBank/DDBJ databases">
        <title>Whole genome analyses suggest that Burkholderia sensu lato contains two further novel genera in the rhizoxinica-symbiotica group Mycetohabitans gen. nov., and Trinickia gen. nov.: implications for the evolution of diazotrophy and nodulation in the Burkholderiaceae.</title>
        <authorList>
            <person name="Estrada-de los Santos P."/>
            <person name="Palmer M."/>
            <person name="Chavez-Ramirez B."/>
            <person name="Beukes C."/>
            <person name="Steenkamp E.T."/>
            <person name="Hirsch A.M."/>
            <person name="Manyaka P."/>
            <person name="Maluk M."/>
            <person name="Lafos M."/>
            <person name="Crook M."/>
            <person name="Gross E."/>
            <person name="Simon M.F."/>
            <person name="Bueno dos Reis Junior F."/>
            <person name="Poole P.S."/>
            <person name="Venter S.N."/>
            <person name="James E.K."/>
        </authorList>
    </citation>
    <scope>NUCLEOTIDE SEQUENCE [LARGE SCALE GENOMIC DNA]</scope>
    <source>
        <strain evidence="1 2">JPY 581</strain>
    </source>
</reference>
<proteinExistence type="predicted"/>
<evidence type="ECO:0000313" key="2">
    <source>
        <dbReference type="Proteomes" id="UP000235777"/>
    </source>
</evidence>
<name>A0A2N7WZ86_9BURK</name>
<dbReference type="STRING" id="863227.GCA_000373005_01343"/>
<sequence length="147" mass="16187">MLNAKYVRPTIFKASNAAQFRRNAASFLQSAKDAKQPPIVRYALAYEAVHALAIGFLYLHALAPTGGDGHRIRAIGTLLDHVGLELDIDDRIEIEHAARESNDKIYESPAPPPSARQAIDLIESVVRVEGLVKRLVPTWYSLEVGNS</sequence>
<protein>
    <recommendedName>
        <fullName evidence="3">HEPN domain-containing protein</fullName>
    </recommendedName>
</protein>